<evidence type="ECO:0000313" key="1">
    <source>
        <dbReference type="EMBL" id="MDS1271554.1"/>
    </source>
</evidence>
<evidence type="ECO:0000313" key="2">
    <source>
        <dbReference type="Proteomes" id="UP001250214"/>
    </source>
</evidence>
<comment type="caution">
    <text evidence="1">The sequence shown here is derived from an EMBL/GenBank/DDBJ whole genome shotgun (WGS) entry which is preliminary data.</text>
</comment>
<accession>A0ABU2H9M4</accession>
<evidence type="ECO:0008006" key="3">
    <source>
        <dbReference type="Google" id="ProtNLM"/>
    </source>
</evidence>
<organism evidence="1 2">
    <name type="scientific">Lipingzhangella rawalii</name>
    <dbReference type="NCBI Taxonomy" id="2055835"/>
    <lineage>
        <taxon>Bacteria</taxon>
        <taxon>Bacillati</taxon>
        <taxon>Actinomycetota</taxon>
        <taxon>Actinomycetes</taxon>
        <taxon>Streptosporangiales</taxon>
        <taxon>Nocardiopsidaceae</taxon>
        <taxon>Lipingzhangella</taxon>
    </lineage>
</organism>
<dbReference type="Proteomes" id="UP001250214">
    <property type="component" value="Unassembled WGS sequence"/>
</dbReference>
<dbReference type="EMBL" id="JAVLVT010000006">
    <property type="protein sequence ID" value="MDS1271554.1"/>
    <property type="molecule type" value="Genomic_DNA"/>
</dbReference>
<proteinExistence type="predicted"/>
<protein>
    <recommendedName>
        <fullName evidence="3">Cellulose biosynthesis protein BcsF</fullName>
    </recommendedName>
</protein>
<name>A0ABU2H9M4_9ACTN</name>
<gene>
    <name evidence="1" type="ORF">RIF23_14740</name>
</gene>
<dbReference type="RefSeq" id="WP_310913105.1">
    <property type="nucleotide sequence ID" value="NZ_JAVLVT010000006.1"/>
</dbReference>
<keyword evidence="2" id="KW-1185">Reference proteome</keyword>
<reference evidence="2" key="1">
    <citation type="submission" date="2023-07" db="EMBL/GenBank/DDBJ databases">
        <title>Novel species in the genus Lipingzhangella isolated from Sambhar Salt Lake.</title>
        <authorList>
            <person name="Jiya N."/>
            <person name="Kajale S."/>
            <person name="Sharma A."/>
        </authorList>
    </citation>
    <scope>NUCLEOTIDE SEQUENCE [LARGE SCALE GENOMIC DNA]</scope>
    <source>
        <strain evidence="2">LS1_29</strain>
    </source>
</reference>
<sequence>MESVFFALGVLFAFALLRLHSAVRRWQRRVTRMMLAPSKRREAT</sequence>